<organism evidence="2 3">
    <name type="scientific">Lactococcus termiticola</name>
    <dbReference type="NCBI Taxonomy" id="2169526"/>
    <lineage>
        <taxon>Bacteria</taxon>
        <taxon>Bacillati</taxon>
        <taxon>Bacillota</taxon>
        <taxon>Bacilli</taxon>
        <taxon>Lactobacillales</taxon>
        <taxon>Streptococcaceae</taxon>
        <taxon>Lactococcus</taxon>
    </lineage>
</organism>
<protein>
    <submittedName>
        <fullName evidence="2">GIY-YIG catalytic domain protein</fullName>
    </submittedName>
</protein>
<gene>
    <name evidence="2" type="ORF">NtB2_00623</name>
</gene>
<dbReference type="CDD" id="cd10439">
    <property type="entry name" value="GIY-YIG_COG3410"/>
    <property type="match status" value="1"/>
</dbReference>
<dbReference type="RefSeq" id="WP_109245484.1">
    <property type="nucleotide sequence ID" value="NZ_BFFO01000003.1"/>
</dbReference>
<dbReference type="SUPFAM" id="SSF82771">
    <property type="entry name" value="GIY-YIG endonuclease"/>
    <property type="match status" value="1"/>
</dbReference>
<dbReference type="Gene3D" id="3.40.1440.10">
    <property type="entry name" value="GIY-YIG endonuclease"/>
    <property type="match status" value="1"/>
</dbReference>
<evidence type="ECO:0000259" key="1">
    <source>
        <dbReference type="PROSITE" id="PS50164"/>
    </source>
</evidence>
<sequence length="563" mass="65026">MVDIAVKKIDYSGKALQSIDASYNRFLIDFPTVYFVYDIKDTKYTVYVGETNDISRRTKQHLIEKRNDWQKLNSSPSSRMLVLGNEFSNKSVTLDLENRFINYFLGVESIKSDGGINNRKGNPQGKYYPKEKIQEIFEESWKKLSQEEPLLFPDLNNVKNSALYKSSPFKELSDSQRRAQKQIIMKIEESLSRDEDALILVTGNAGSGKTVLMSNVFYELQLESKGDDNVLLNGLAPFVLVNHNEQLSVYRQISKKLGFDEQRVMKPNSFLKQFQGKKVDVVIVDEGHLLATRNGQAFPKKFGSTHLEALRKIAKIVILVFDENQILTGEQFVDNEEVLKLKHEANLENKLIELQEQHRMQMLEETNNWLDDFIWKHKIGKIPEDDTYELKIFETPEEMYEAIKNKAKNTEYGLSRMLASYDWDWKSDKQMWSVEIDGFSMPWNYYYTSNSDQLPWAESVESIKEVGSTFTIQGFDLNFAGVIIGPSVKYDSQKKEIFFDARASKNKKAIERKHGEAAIKRNLNNELNVLLTRGVYGLYIYACDESLQKALIEAQKGKSHDNR</sequence>
<evidence type="ECO:0000313" key="3">
    <source>
        <dbReference type="Proteomes" id="UP000245021"/>
    </source>
</evidence>
<dbReference type="OrthoDB" id="3193269at2"/>
<proteinExistence type="predicted"/>
<dbReference type="InterPro" id="IPR027417">
    <property type="entry name" value="P-loop_NTPase"/>
</dbReference>
<dbReference type="AlphaFoldDB" id="A0A2R5HJN0"/>
<dbReference type="Gene3D" id="3.40.50.300">
    <property type="entry name" value="P-loop containing nucleotide triphosphate hydrolases"/>
    <property type="match status" value="1"/>
</dbReference>
<accession>A0A2R5HJN0</accession>
<dbReference type="EMBL" id="BFFO01000003">
    <property type="protein sequence ID" value="GBG96511.1"/>
    <property type="molecule type" value="Genomic_DNA"/>
</dbReference>
<reference evidence="2 3" key="1">
    <citation type="journal article" date="2018" name="Genome Announc.">
        <title>Draft Genome Sequence of Lactococcus sp. Strain NtB2 (JCM 32569), Isolated from the Gut of the Higher Termite Nasutitermes takasagoensis.</title>
        <authorList>
            <person name="Noda S."/>
            <person name="Aihara C."/>
            <person name="Yuki M."/>
            <person name="Ohkuma M."/>
        </authorList>
    </citation>
    <scope>NUCLEOTIDE SEQUENCE [LARGE SCALE GENOMIC DNA]</scope>
    <source>
        <strain evidence="2 3">NtB2</strain>
    </source>
</reference>
<name>A0A2R5HJN0_9LACT</name>
<dbReference type="InterPro" id="IPR000305">
    <property type="entry name" value="GIY-YIG_endonuc"/>
</dbReference>
<dbReference type="PROSITE" id="PS50164">
    <property type="entry name" value="GIY_YIG"/>
    <property type="match status" value="1"/>
</dbReference>
<comment type="caution">
    <text evidence="2">The sequence shown here is derived from an EMBL/GenBank/DDBJ whole genome shotgun (WGS) entry which is preliminary data.</text>
</comment>
<feature type="domain" description="GIY-YIG" evidence="1">
    <location>
        <begin position="29"/>
        <end position="116"/>
    </location>
</feature>
<dbReference type="Pfam" id="PF09848">
    <property type="entry name" value="SLFN-g3_helicase"/>
    <property type="match status" value="1"/>
</dbReference>
<dbReference type="SUPFAM" id="SSF52540">
    <property type="entry name" value="P-loop containing nucleoside triphosphate hydrolases"/>
    <property type="match status" value="1"/>
</dbReference>
<dbReference type="InterPro" id="IPR035901">
    <property type="entry name" value="GIY-YIG_endonuc_sf"/>
</dbReference>
<evidence type="ECO:0000313" key="2">
    <source>
        <dbReference type="EMBL" id="GBG96511.1"/>
    </source>
</evidence>
<dbReference type="Pfam" id="PF01541">
    <property type="entry name" value="GIY-YIG"/>
    <property type="match status" value="1"/>
</dbReference>
<dbReference type="InterPro" id="IPR018647">
    <property type="entry name" value="SLFN_3-like_DNA/RNA_helicase"/>
</dbReference>
<dbReference type="Proteomes" id="UP000245021">
    <property type="component" value="Unassembled WGS sequence"/>
</dbReference>
<keyword evidence="3" id="KW-1185">Reference proteome</keyword>